<keyword evidence="1" id="KW-0472">Membrane</keyword>
<name>A0ABR8STF5_9BACL</name>
<keyword evidence="3" id="KW-1185">Reference proteome</keyword>
<proteinExistence type="predicted"/>
<protein>
    <submittedName>
        <fullName evidence="2">Uncharacterized protein</fullName>
    </submittedName>
</protein>
<gene>
    <name evidence="2" type="ORF">H9647_01780</name>
</gene>
<keyword evidence="1" id="KW-0812">Transmembrane</keyword>
<evidence type="ECO:0000256" key="1">
    <source>
        <dbReference type="SAM" id="Phobius"/>
    </source>
</evidence>
<feature type="transmembrane region" description="Helical" evidence="1">
    <location>
        <begin position="12"/>
        <end position="36"/>
    </location>
</feature>
<sequence length="64" mass="7245">MLMDGGTGVFSILSIFLVIWYIVCLGLGIYCFVLFVKLARRGITALDIYIGKHKNPNRHTDQEL</sequence>
<keyword evidence="1" id="KW-1133">Transmembrane helix</keyword>
<reference evidence="2 3" key="1">
    <citation type="submission" date="2020-08" db="EMBL/GenBank/DDBJ databases">
        <title>A Genomic Blueprint of the Chicken Gut Microbiome.</title>
        <authorList>
            <person name="Gilroy R."/>
            <person name="Ravi A."/>
            <person name="Getino M."/>
            <person name="Pursley I."/>
            <person name="Horton D.L."/>
            <person name="Alikhan N.-F."/>
            <person name="Baker D."/>
            <person name="Gharbi K."/>
            <person name="Hall N."/>
            <person name="Watson M."/>
            <person name="Adriaenssens E.M."/>
            <person name="Foster-Nyarko E."/>
            <person name="Jarju S."/>
            <person name="Secka A."/>
            <person name="Antonio M."/>
            <person name="Oren A."/>
            <person name="Chaudhuri R."/>
            <person name="La Ragione R.M."/>
            <person name="Hildebrand F."/>
            <person name="Pallen M.J."/>
        </authorList>
    </citation>
    <scope>NUCLEOTIDE SEQUENCE [LARGE SCALE GENOMIC DNA]</scope>
    <source>
        <strain evidence="2 3">Sa2BVA9</strain>
    </source>
</reference>
<evidence type="ECO:0000313" key="3">
    <source>
        <dbReference type="Proteomes" id="UP000608071"/>
    </source>
</evidence>
<accession>A0ABR8STF5</accession>
<comment type="caution">
    <text evidence="2">The sequence shown here is derived from an EMBL/GenBank/DDBJ whole genome shotgun (WGS) entry which is preliminary data.</text>
</comment>
<organism evidence="2 3">
    <name type="scientific">Paenibacillus gallinarum</name>
    <dbReference type="NCBI Taxonomy" id="2762232"/>
    <lineage>
        <taxon>Bacteria</taxon>
        <taxon>Bacillati</taxon>
        <taxon>Bacillota</taxon>
        <taxon>Bacilli</taxon>
        <taxon>Bacillales</taxon>
        <taxon>Paenibacillaceae</taxon>
        <taxon>Paenibacillus</taxon>
    </lineage>
</organism>
<evidence type="ECO:0000313" key="2">
    <source>
        <dbReference type="EMBL" id="MBD7966783.1"/>
    </source>
</evidence>
<dbReference type="Proteomes" id="UP000608071">
    <property type="component" value="Unassembled WGS sequence"/>
</dbReference>
<dbReference type="EMBL" id="JACSQL010000001">
    <property type="protein sequence ID" value="MBD7966783.1"/>
    <property type="molecule type" value="Genomic_DNA"/>
</dbReference>